<dbReference type="Pfam" id="PF14403">
    <property type="entry name" value="CP_ATPgrasp_2"/>
    <property type="match status" value="1"/>
</dbReference>
<protein>
    <recommendedName>
        <fullName evidence="5">DUF403 domain-containing protein</fullName>
    </recommendedName>
</protein>
<dbReference type="InterPro" id="IPR025841">
    <property type="entry name" value="CP_ATPgrasp_2"/>
</dbReference>
<dbReference type="PANTHER" id="PTHR34595">
    <property type="entry name" value="BLR5612 PROTEIN"/>
    <property type="match status" value="1"/>
</dbReference>
<organism evidence="3 4">
    <name type="scientific">Thalassobaculum fulvum</name>
    <dbReference type="NCBI Taxonomy" id="1633335"/>
    <lineage>
        <taxon>Bacteria</taxon>
        <taxon>Pseudomonadati</taxon>
        <taxon>Pseudomonadota</taxon>
        <taxon>Alphaproteobacteria</taxon>
        <taxon>Rhodospirillales</taxon>
        <taxon>Thalassobaculaceae</taxon>
        <taxon>Thalassobaculum</taxon>
    </lineage>
</organism>
<dbReference type="Proteomes" id="UP000630353">
    <property type="component" value="Unassembled WGS sequence"/>
</dbReference>
<evidence type="ECO:0000259" key="1">
    <source>
        <dbReference type="Pfam" id="PF04168"/>
    </source>
</evidence>
<dbReference type="EMBL" id="BMZS01000004">
    <property type="protein sequence ID" value="GHD49296.1"/>
    <property type="molecule type" value="Genomic_DNA"/>
</dbReference>
<dbReference type="InterPro" id="IPR007296">
    <property type="entry name" value="DUF403"/>
</dbReference>
<dbReference type="Gene3D" id="3.30.1490.270">
    <property type="match status" value="1"/>
</dbReference>
<comment type="caution">
    <text evidence="3">The sequence shown here is derived from an EMBL/GenBank/DDBJ whole genome shotgun (WGS) entry which is preliminary data.</text>
</comment>
<name>A0A918XR75_9PROT</name>
<reference evidence="3" key="2">
    <citation type="submission" date="2020-09" db="EMBL/GenBank/DDBJ databases">
        <authorList>
            <person name="Sun Q."/>
            <person name="Kim S."/>
        </authorList>
    </citation>
    <scope>NUCLEOTIDE SEQUENCE</scope>
    <source>
        <strain evidence="3">KCTC 42651</strain>
    </source>
</reference>
<keyword evidence="4" id="KW-1185">Reference proteome</keyword>
<evidence type="ECO:0000259" key="2">
    <source>
        <dbReference type="Pfam" id="PF14403"/>
    </source>
</evidence>
<evidence type="ECO:0000313" key="3">
    <source>
        <dbReference type="EMBL" id="GHD49296.1"/>
    </source>
</evidence>
<dbReference type="Gene3D" id="3.40.50.11290">
    <property type="match status" value="1"/>
</dbReference>
<dbReference type="PANTHER" id="PTHR34595:SF2">
    <property type="entry name" value="BLR2978 PROTEIN"/>
    <property type="match status" value="1"/>
</dbReference>
<dbReference type="SUPFAM" id="SSF56059">
    <property type="entry name" value="Glutathione synthetase ATP-binding domain-like"/>
    <property type="match status" value="1"/>
</dbReference>
<sequence length="861" mass="95854">MPSSAVVHPQDSDDLLTGYRTVEGIYDELVAPGGESRAYWRPFIDGMRALPADEVAQHPETALRLIRQHGVTYNVYGDPKGEQRPWELDVMPLLIPEPEWAVLERGLKQRARLLNAVLADLYGPQNLICDGVLPAALVYANPHFHLPCHGIVPPYETFLQIYAADLARSPDGRWWVFNDRTQAPSGAGYALENRVITAQCLSDLFREGRVRRLAHFFQALRENLRALSGRDDPRIVLLTPGPLNETYFEHAFLARYLGYPLVEGADLTVRDNRVYLKTVGGLQPVDVILRRVDTEWCDPLELRPDSALGIAGLVEAARAGHVVIANALGSGLVECTALMGFLPGLCRHLLGEDLVLPHIATWWCGQEDAREHVIANLDDLVVARTFQTPTLVTADAGQVLGSELTDEQRAGLIERIRQRGYDYVGQEAITLSTAPAWDGGHLVARPMALRMYATALGDDYVVMPGGLTRISSSNSTRAVSMQRGSGSKDTWVLSSAPVGSFSLLRQEDTSPMLRRAGDDLPSRAADNMYWLGRYAERTESAMRLLRSLLTRLAEDPVQDSTANVAMQKLLYMLAHPGDVDGLMRRRGRTLSATQIEQRVQAYLFDPSEPNGIPQLVRTVNRVASLTRDRLSLDAWRTLDQLHQDVLRQRPRVWLDIGEASAILNDMLRTMSAFAGLGMENTTRTQGWRFLDMGRRLERASTMAGLLRGLLSVGDPEGYGFLDRLLELADSFMTYRARYVSTPRLVPVLDLLLIDESNPRSVAFQLDALEQHAARLPRFDDALDRSPEQRQILSCQAAIRLADVRALARTDAKGRRTELDTLLARVGGAIGDLSETIGRHYFSHADLGRHTEAASLRRFFEP</sequence>
<accession>A0A918XR75</accession>
<gene>
    <name evidence="3" type="ORF">GCM10017083_21410</name>
</gene>
<dbReference type="InterPro" id="IPR051680">
    <property type="entry name" value="ATP-dep_Glu-Cys_Ligase-2"/>
</dbReference>
<proteinExistence type="predicted"/>
<dbReference type="RefSeq" id="WP_189989199.1">
    <property type="nucleotide sequence ID" value="NZ_BMZS01000004.1"/>
</dbReference>
<dbReference type="Pfam" id="PF04168">
    <property type="entry name" value="Alpha-E"/>
    <property type="match status" value="1"/>
</dbReference>
<feature type="domain" description="DUF403" evidence="1">
    <location>
        <begin position="520"/>
        <end position="841"/>
    </location>
</feature>
<feature type="domain" description="Circularly permuted ATP-grasp type 2" evidence="2">
    <location>
        <begin position="92"/>
        <end position="470"/>
    </location>
</feature>
<reference evidence="3" key="1">
    <citation type="journal article" date="2014" name="Int. J. Syst. Evol. Microbiol.">
        <title>Complete genome sequence of Corynebacterium casei LMG S-19264T (=DSM 44701T), isolated from a smear-ripened cheese.</title>
        <authorList>
            <consortium name="US DOE Joint Genome Institute (JGI-PGF)"/>
            <person name="Walter F."/>
            <person name="Albersmeier A."/>
            <person name="Kalinowski J."/>
            <person name="Ruckert C."/>
        </authorList>
    </citation>
    <scope>NUCLEOTIDE SEQUENCE</scope>
    <source>
        <strain evidence="3">KCTC 42651</strain>
    </source>
</reference>
<evidence type="ECO:0000313" key="4">
    <source>
        <dbReference type="Proteomes" id="UP000630353"/>
    </source>
</evidence>
<dbReference type="AlphaFoldDB" id="A0A918XR75"/>
<evidence type="ECO:0008006" key="5">
    <source>
        <dbReference type="Google" id="ProtNLM"/>
    </source>
</evidence>